<sequence>PLLYYTPKIECPRFCYITTQAFVPHNKGASQEVQEKAQIIWGSAKYTYYMKSVEQLLVWILPTRLHLELVTRILNAYVIRMETRCDGIRTEGVT</sequence>
<feature type="non-terminal residue" evidence="1">
    <location>
        <position position="1"/>
    </location>
</feature>
<dbReference type="AlphaFoldDB" id="A0A8H7SJM5"/>
<protein>
    <submittedName>
        <fullName evidence="1">Uncharacterized protein</fullName>
    </submittedName>
</protein>
<organism evidence="1 2">
    <name type="scientific">Thamnidium elegans</name>
    <dbReference type="NCBI Taxonomy" id="101142"/>
    <lineage>
        <taxon>Eukaryota</taxon>
        <taxon>Fungi</taxon>
        <taxon>Fungi incertae sedis</taxon>
        <taxon>Mucoromycota</taxon>
        <taxon>Mucoromycotina</taxon>
        <taxon>Mucoromycetes</taxon>
        <taxon>Mucorales</taxon>
        <taxon>Mucorineae</taxon>
        <taxon>Mucoraceae</taxon>
        <taxon>Thamnidium</taxon>
    </lineage>
</organism>
<reference evidence="1" key="1">
    <citation type="submission" date="2021-01" db="EMBL/GenBank/DDBJ databases">
        <title>Metabolic potential, ecology and presence of endohyphal bacteria is reflected in genomic diversity of Mucoromycotina.</title>
        <authorList>
            <person name="Muszewska A."/>
            <person name="Okrasinska A."/>
            <person name="Steczkiewicz K."/>
            <person name="Drgas O."/>
            <person name="Orlowska M."/>
            <person name="Perlinska-Lenart U."/>
            <person name="Aleksandrzak-Piekarczyk T."/>
            <person name="Szatraj K."/>
            <person name="Zielenkiewicz U."/>
            <person name="Pilsyk S."/>
            <person name="Malc E."/>
            <person name="Mieczkowski P."/>
            <person name="Kruszewska J.S."/>
            <person name="Biernat P."/>
            <person name="Pawlowska J."/>
        </authorList>
    </citation>
    <scope>NUCLEOTIDE SEQUENCE</scope>
    <source>
        <strain evidence="1">WA0000018081</strain>
    </source>
</reference>
<gene>
    <name evidence="1" type="ORF">INT48_001576</name>
</gene>
<evidence type="ECO:0000313" key="1">
    <source>
        <dbReference type="EMBL" id="KAG2229288.1"/>
    </source>
</evidence>
<evidence type="ECO:0000313" key="2">
    <source>
        <dbReference type="Proteomes" id="UP000613177"/>
    </source>
</evidence>
<dbReference type="EMBL" id="JAEPRE010000289">
    <property type="protein sequence ID" value="KAG2229288.1"/>
    <property type="molecule type" value="Genomic_DNA"/>
</dbReference>
<keyword evidence="2" id="KW-1185">Reference proteome</keyword>
<name>A0A8H7SJM5_9FUNG</name>
<dbReference type="Proteomes" id="UP000613177">
    <property type="component" value="Unassembled WGS sequence"/>
</dbReference>
<comment type="caution">
    <text evidence="1">The sequence shown here is derived from an EMBL/GenBank/DDBJ whole genome shotgun (WGS) entry which is preliminary data.</text>
</comment>
<accession>A0A8H7SJM5</accession>
<proteinExistence type="predicted"/>